<accession>A0A9N7Y842</accession>
<dbReference type="InterPro" id="IPR046616">
    <property type="entry name" value="DUF6729"/>
</dbReference>
<dbReference type="Pfam" id="PF20499">
    <property type="entry name" value="DUF6729"/>
    <property type="match status" value="1"/>
</dbReference>
<dbReference type="PANTHER" id="PTHR24401:SF29">
    <property type="entry name" value="SI:CH211-243P7.3-RELATED"/>
    <property type="match status" value="1"/>
</dbReference>
<sequence length="366" mass="40837">MTRYNDYSYLKRLKRVEVKGGTLKHTLQVYVLGRDNEEQAAGPSAAPPTQQLAPQPPSSAASAGPSSEVSDDVLLAATVEVNTQLARPPLPAVHHADDGPGLPHTPPLPTGAQLLPEGWRQTLPEEQQDWVGQALFTRGADNQPVLTSELALWWNPPEEQPIYTEPPPAHVFFQCRFFLWAPYQMWACKLTCPNCGCKLTAAGLYKTVRRVLDLDSWYFMGTELLECGSCKRKYAAWAQDILGQVDMAHRSLFPAVLTYKWSCDKKVIRNLKYDTLSGLHHILEVQHTEEWKRQSVIYIGTLVKLQVPGAAQQQVSLPAMYPLPSVPGLISLYVRKSLNQLEETKARATSIFGDILKMDSTKKASF</sequence>
<feature type="region of interest" description="Disordered" evidence="1">
    <location>
        <begin position="86"/>
        <end position="115"/>
    </location>
</feature>
<keyword evidence="4" id="KW-1185">Reference proteome</keyword>
<organism evidence="3 4">
    <name type="scientific">Pleuronectes platessa</name>
    <name type="common">European plaice</name>
    <dbReference type="NCBI Taxonomy" id="8262"/>
    <lineage>
        <taxon>Eukaryota</taxon>
        <taxon>Metazoa</taxon>
        <taxon>Chordata</taxon>
        <taxon>Craniata</taxon>
        <taxon>Vertebrata</taxon>
        <taxon>Euteleostomi</taxon>
        <taxon>Actinopterygii</taxon>
        <taxon>Neopterygii</taxon>
        <taxon>Teleostei</taxon>
        <taxon>Neoteleostei</taxon>
        <taxon>Acanthomorphata</taxon>
        <taxon>Carangaria</taxon>
        <taxon>Pleuronectiformes</taxon>
        <taxon>Pleuronectoidei</taxon>
        <taxon>Pleuronectidae</taxon>
        <taxon>Pleuronectes</taxon>
    </lineage>
</organism>
<evidence type="ECO:0000313" key="3">
    <source>
        <dbReference type="EMBL" id="CAB1416163.1"/>
    </source>
</evidence>
<reference evidence="3" key="1">
    <citation type="submission" date="2020-03" db="EMBL/GenBank/DDBJ databases">
        <authorList>
            <person name="Weist P."/>
        </authorList>
    </citation>
    <scope>NUCLEOTIDE SEQUENCE</scope>
</reference>
<evidence type="ECO:0000259" key="2">
    <source>
        <dbReference type="Pfam" id="PF20499"/>
    </source>
</evidence>
<evidence type="ECO:0000256" key="1">
    <source>
        <dbReference type="SAM" id="MobiDB-lite"/>
    </source>
</evidence>
<dbReference type="PANTHER" id="PTHR24401">
    <property type="entry name" value="SI:CH211-243P7.3-RELATED"/>
    <property type="match status" value="1"/>
</dbReference>
<comment type="caution">
    <text evidence="3">The sequence shown here is derived from an EMBL/GenBank/DDBJ whole genome shotgun (WGS) entry which is preliminary data.</text>
</comment>
<feature type="region of interest" description="Disordered" evidence="1">
    <location>
        <begin position="38"/>
        <end position="68"/>
    </location>
</feature>
<gene>
    <name evidence="3" type="ORF">PLEPLA_LOCUS3919</name>
</gene>
<feature type="compositionally biased region" description="Low complexity" evidence="1">
    <location>
        <begin position="43"/>
        <end position="67"/>
    </location>
</feature>
<proteinExistence type="predicted"/>
<dbReference type="AlphaFoldDB" id="A0A9N7Y842"/>
<name>A0A9N7Y842_PLEPL</name>
<feature type="domain" description="DUF6729" evidence="2">
    <location>
        <begin position="119"/>
        <end position="336"/>
    </location>
</feature>
<dbReference type="Proteomes" id="UP001153269">
    <property type="component" value="Unassembled WGS sequence"/>
</dbReference>
<protein>
    <recommendedName>
        <fullName evidence="2">DUF6729 domain-containing protein</fullName>
    </recommendedName>
</protein>
<dbReference type="EMBL" id="CADEAL010000193">
    <property type="protein sequence ID" value="CAB1416163.1"/>
    <property type="molecule type" value="Genomic_DNA"/>
</dbReference>
<evidence type="ECO:0000313" key="4">
    <source>
        <dbReference type="Proteomes" id="UP001153269"/>
    </source>
</evidence>